<dbReference type="Proteomes" id="UP000326582">
    <property type="component" value="Chromosome 1"/>
</dbReference>
<name>A0ACD0WEQ5_CLALS</name>
<evidence type="ECO:0000313" key="2">
    <source>
        <dbReference type="Proteomes" id="UP000326582"/>
    </source>
</evidence>
<organism evidence="1 2">
    <name type="scientific">Clavispora lusitaniae</name>
    <name type="common">Candida lusitaniae</name>
    <dbReference type="NCBI Taxonomy" id="36911"/>
    <lineage>
        <taxon>Eukaryota</taxon>
        <taxon>Fungi</taxon>
        <taxon>Dikarya</taxon>
        <taxon>Ascomycota</taxon>
        <taxon>Saccharomycotina</taxon>
        <taxon>Pichiomycetes</taxon>
        <taxon>Metschnikowiaceae</taxon>
        <taxon>Clavispora</taxon>
    </lineage>
</organism>
<gene>
    <name evidence="1" type="ORF">EJF14_11121</name>
</gene>
<sequence length="838" mass="93805">MNRNEEAHLNISQYEKKSFIGSITSFHSASVSTSNVSHRDDAFVCTSKNTLPSSSDSTKLHQKKTDRFSPHKVTSIMSDQFVQSSISSGSSAQDDSSSTQKAEQFVTEYGLDQEIQRAIAQHDLAQQLQQQNETDNSESRTGANNHESEHEGQEHAQEEEQQPQQPQQTQEQGAQEEQGQLEQQKQQTELEVGQEQQNYQEQEQVQHQESPDNHRGDEQQQQQQQQPQQHLEDSQNQAKTEPSESLNVQTHDPVMGSEAEKSSLQMIADELKRATTDQAMVDNTQDEKNQNTSDQKQSNLPGYIPPDSELLATNTALAAYNALSSHVPPAASLANVQLAAVPLPIVAADYLPARIQLLINSLPVLDNLASQLLRVFAIGPYQKIIDLASSPETPSGAAFRDLTSLFEFTKRLYSEEDPFLTVEHLAPGMWKEGEKTPSMFRSREQTIESTLRKVNLATFLAATLGTIEVGFFYLNESFLDVFCPYNNLDPANSMSNMNPSNMSLQSGVNTIIGDKVGKLLKSQAVLYLDLKTQAYISAIEAGERSREEILEDILPSNLEQILLERRGVKSLSPSEVDFVARCKSRKETLLNYPEGSNLSEEYEWFEFLKEMFDYVAKNMGFLIWGKRGKPHTRSERNLNTPISTTTPPVSNTPHSEETLREVSMNTAVDHIDPAASQEINDITSALLPSEIQEQQIHIRINPRMQGKVTNRRPWTREEEKALRHALELKGPSWSTILELFGQGGRINESLKNRTQVQLKDKARNWKMFFLKSGLPVPAYLSKVTGDLERDDKSRAKNARNKKTAAAPVPTVAKKDGEGSETAFNGAAQDAARKRRKVA</sequence>
<keyword evidence="2" id="KW-1185">Reference proteome</keyword>
<reference evidence="2" key="1">
    <citation type="journal article" date="2019" name="MBio">
        <title>Comparative genomics for the elucidation of multidrug resistance (MDR) in Candida lusitaniae.</title>
        <authorList>
            <person name="Kannan A."/>
            <person name="Asner S.A."/>
            <person name="Trachsel E."/>
            <person name="Kelly S."/>
            <person name="Parker J."/>
            <person name="Sanglard D."/>
        </authorList>
    </citation>
    <scope>NUCLEOTIDE SEQUENCE [LARGE SCALE GENOMIC DNA]</scope>
    <source>
        <strain evidence="2">P1</strain>
    </source>
</reference>
<evidence type="ECO:0000313" key="1">
    <source>
        <dbReference type="EMBL" id="QFZ25997.1"/>
    </source>
</evidence>
<protein>
    <submittedName>
        <fullName evidence="1">Transcription factor</fullName>
    </submittedName>
</protein>
<accession>A0ACD0WEQ5</accession>
<proteinExistence type="predicted"/>
<dbReference type="EMBL" id="CP038484">
    <property type="protein sequence ID" value="QFZ25997.1"/>
    <property type="molecule type" value="Genomic_DNA"/>
</dbReference>